<sequence length="321" mass="36439">MTQLLFLVVLLPQLPGVLGTVTTGQEQTVLEGQSITIPCHYSPEYTLNVKYWCQGSMKDFCTSLARTDQPQSDRITIADDPTQYVFTVTMRDLKEQDSAWYWCGVEIGGIWTKDSTKSHYIGVIQGMSVESNEVSAEEGGSVSVQCLYSKKHREHEKRWCRSGHSRSCKVTNNGTFSSKTLLISDDRKDTVTVTMSQLEMRDAGWYFCGAGEHQVSVSVSVTPRTITTAMKEKPPQHLSEVKYQDSDSHNIWQPVLIACGVLLFLLTAILVTRRIWKQMSMSKERWTLESSSVIFLNTVFGDMLRKKPMNDKKERDNLKRL</sequence>
<dbReference type="InterPro" id="IPR036179">
    <property type="entry name" value="Ig-like_dom_sf"/>
</dbReference>
<dbReference type="Proteomes" id="UP000606274">
    <property type="component" value="Unassembled WGS sequence"/>
</dbReference>
<feature type="transmembrane region" description="Helical" evidence="4">
    <location>
        <begin position="251"/>
        <end position="271"/>
    </location>
</feature>
<dbReference type="OrthoDB" id="8865476at2759"/>
<dbReference type="InterPro" id="IPR013783">
    <property type="entry name" value="Ig-like_fold"/>
</dbReference>
<dbReference type="PANTHER" id="PTHR11860">
    <property type="entry name" value="POLYMERIC-IMMUNOGLOBULIN RECEPTOR"/>
    <property type="match status" value="1"/>
</dbReference>
<evidence type="ECO:0000256" key="1">
    <source>
        <dbReference type="ARBA" id="ARBA00004370"/>
    </source>
</evidence>
<dbReference type="CDD" id="cd05716">
    <property type="entry name" value="IgV_pIgR_like"/>
    <property type="match status" value="2"/>
</dbReference>
<dbReference type="InterPro" id="IPR013106">
    <property type="entry name" value="Ig_V-set"/>
</dbReference>
<organism evidence="7 8">
    <name type="scientific">Silurus meridionalis</name>
    <name type="common">Southern catfish</name>
    <name type="synonym">Silurus soldatovi meridionalis</name>
    <dbReference type="NCBI Taxonomy" id="175797"/>
    <lineage>
        <taxon>Eukaryota</taxon>
        <taxon>Metazoa</taxon>
        <taxon>Chordata</taxon>
        <taxon>Craniata</taxon>
        <taxon>Vertebrata</taxon>
        <taxon>Euteleostomi</taxon>
        <taxon>Actinopterygii</taxon>
        <taxon>Neopterygii</taxon>
        <taxon>Teleostei</taxon>
        <taxon>Ostariophysi</taxon>
        <taxon>Siluriformes</taxon>
        <taxon>Siluridae</taxon>
        <taxon>Silurus</taxon>
    </lineage>
</organism>
<dbReference type="AlphaFoldDB" id="A0A8T0AL25"/>
<accession>A0A8T0AL25</accession>
<name>A0A8T0AL25_SILME</name>
<dbReference type="EMBL" id="JABFDY010000020">
    <property type="protein sequence ID" value="KAF7692417.1"/>
    <property type="molecule type" value="Genomic_DNA"/>
</dbReference>
<dbReference type="InterPro" id="IPR050671">
    <property type="entry name" value="CD300_family_receptors"/>
</dbReference>
<evidence type="ECO:0000256" key="2">
    <source>
        <dbReference type="ARBA" id="ARBA00022692"/>
    </source>
</evidence>
<dbReference type="PANTHER" id="PTHR11860:SF87">
    <property type="entry name" value="CMRF35-LIKE MOLECULE 8"/>
    <property type="match status" value="1"/>
</dbReference>
<evidence type="ECO:0000256" key="5">
    <source>
        <dbReference type="SAM" id="SignalP"/>
    </source>
</evidence>
<keyword evidence="3 4" id="KW-0472">Membrane</keyword>
<feature type="signal peptide" evidence="5">
    <location>
        <begin position="1"/>
        <end position="19"/>
    </location>
</feature>
<dbReference type="SMART" id="SM00409">
    <property type="entry name" value="IG"/>
    <property type="match status" value="2"/>
</dbReference>
<dbReference type="PROSITE" id="PS50835">
    <property type="entry name" value="IG_LIKE"/>
    <property type="match status" value="2"/>
</dbReference>
<comment type="subcellular location">
    <subcellularLocation>
        <location evidence="1">Membrane</location>
    </subcellularLocation>
</comment>
<gene>
    <name evidence="7" type="ORF">HF521_010027</name>
</gene>
<dbReference type="InterPro" id="IPR007110">
    <property type="entry name" value="Ig-like_dom"/>
</dbReference>
<evidence type="ECO:0000259" key="6">
    <source>
        <dbReference type="PROSITE" id="PS50835"/>
    </source>
</evidence>
<dbReference type="GO" id="GO:0005886">
    <property type="term" value="C:plasma membrane"/>
    <property type="evidence" value="ECO:0007669"/>
    <property type="project" value="TreeGrafter"/>
</dbReference>
<keyword evidence="4" id="KW-1133">Transmembrane helix</keyword>
<reference evidence="7" key="1">
    <citation type="submission" date="2020-08" db="EMBL/GenBank/DDBJ databases">
        <title>Chromosome-level assembly of Southern catfish (Silurus meridionalis) provides insights into visual adaptation to the nocturnal and benthic lifestyles.</title>
        <authorList>
            <person name="Zhang Y."/>
            <person name="Wang D."/>
            <person name="Peng Z."/>
        </authorList>
    </citation>
    <scope>NUCLEOTIDE SEQUENCE</scope>
    <source>
        <strain evidence="7">SWU-2019-XX</strain>
        <tissue evidence="7">Muscle</tissue>
    </source>
</reference>
<evidence type="ECO:0000313" key="7">
    <source>
        <dbReference type="EMBL" id="KAF7692417.1"/>
    </source>
</evidence>
<evidence type="ECO:0000256" key="4">
    <source>
        <dbReference type="SAM" id="Phobius"/>
    </source>
</evidence>
<dbReference type="Pfam" id="PF07686">
    <property type="entry name" value="V-set"/>
    <property type="match status" value="2"/>
</dbReference>
<dbReference type="SUPFAM" id="SSF48726">
    <property type="entry name" value="Immunoglobulin"/>
    <property type="match status" value="2"/>
</dbReference>
<feature type="domain" description="Ig-like" evidence="6">
    <location>
        <begin position="125"/>
        <end position="227"/>
    </location>
</feature>
<evidence type="ECO:0000256" key="3">
    <source>
        <dbReference type="ARBA" id="ARBA00023136"/>
    </source>
</evidence>
<keyword evidence="8" id="KW-1185">Reference proteome</keyword>
<keyword evidence="5" id="KW-0732">Signal</keyword>
<proteinExistence type="predicted"/>
<evidence type="ECO:0000313" key="8">
    <source>
        <dbReference type="Proteomes" id="UP000606274"/>
    </source>
</evidence>
<feature type="chain" id="PRO_5035739278" description="Ig-like domain-containing protein" evidence="5">
    <location>
        <begin position="20"/>
        <end position="321"/>
    </location>
</feature>
<feature type="domain" description="Ig-like" evidence="6">
    <location>
        <begin position="15"/>
        <end position="106"/>
    </location>
</feature>
<protein>
    <recommendedName>
        <fullName evidence="6">Ig-like domain-containing protein</fullName>
    </recommendedName>
</protein>
<dbReference type="InterPro" id="IPR003599">
    <property type="entry name" value="Ig_sub"/>
</dbReference>
<comment type="caution">
    <text evidence="7">The sequence shown here is derived from an EMBL/GenBank/DDBJ whole genome shotgun (WGS) entry which is preliminary data.</text>
</comment>
<keyword evidence="2 4" id="KW-0812">Transmembrane</keyword>
<dbReference type="Gene3D" id="2.60.40.10">
    <property type="entry name" value="Immunoglobulins"/>
    <property type="match status" value="2"/>
</dbReference>
<dbReference type="GO" id="GO:0004888">
    <property type="term" value="F:transmembrane signaling receptor activity"/>
    <property type="evidence" value="ECO:0007669"/>
    <property type="project" value="TreeGrafter"/>
</dbReference>